<dbReference type="HOGENOM" id="CLU_2021688_0_0_6"/>
<sequence length="118" mass="12515">MPKYIALQSVGQFLPGEEIKGLDDERIQALLASGAIEEYKAPEQTPSDESTSDLKKLLGEVADLKASNTQLTEEKDKALGEVADLKAKVTKLEADLAAAVGKTPKADKTADKGATDTK</sequence>
<dbReference type="STRING" id="1144672.F966_02199"/>
<dbReference type="RefSeq" id="WP_004805066.1">
    <property type="nucleotide sequence ID" value="NZ_KB849440.1"/>
</dbReference>
<comment type="caution">
    <text evidence="2">The sequence shown here is derived from an EMBL/GenBank/DDBJ whole genome shotgun (WGS) entry which is preliminary data.</text>
</comment>
<evidence type="ECO:0000313" key="3">
    <source>
        <dbReference type="Proteomes" id="UP000013209"/>
    </source>
</evidence>
<keyword evidence="1" id="KW-0175">Coiled coil</keyword>
<dbReference type="AlphaFoldDB" id="N8WCB1"/>
<name>N8WCB1_9GAMM</name>
<reference evidence="2 3" key="1">
    <citation type="submission" date="2013-02" db="EMBL/GenBank/DDBJ databases">
        <title>The Genome Sequence of Acinetobacter sp. CIP 56.2.</title>
        <authorList>
            <consortium name="The Broad Institute Genome Sequencing Platform"/>
            <consortium name="The Broad Institute Genome Sequencing Center for Infectious Disease"/>
            <person name="Cerqueira G."/>
            <person name="Feldgarden M."/>
            <person name="Courvalin P."/>
            <person name="Perichon B."/>
            <person name="Grillot-Courvalin C."/>
            <person name="Clermont D."/>
            <person name="Rocha E."/>
            <person name="Yoon E.-J."/>
            <person name="Nemec A."/>
            <person name="Walker B."/>
            <person name="Young S.K."/>
            <person name="Zeng Q."/>
            <person name="Gargeya S."/>
            <person name="Fitzgerald M."/>
            <person name="Haas B."/>
            <person name="Abouelleil A."/>
            <person name="Alvarado L."/>
            <person name="Arachchi H.M."/>
            <person name="Berlin A.M."/>
            <person name="Chapman S.B."/>
            <person name="Dewar J."/>
            <person name="Goldberg J."/>
            <person name="Griggs A."/>
            <person name="Gujja S."/>
            <person name="Hansen M."/>
            <person name="Howarth C."/>
            <person name="Imamovic A."/>
            <person name="Larimer J."/>
            <person name="McCowan C."/>
            <person name="Murphy C."/>
            <person name="Neiman D."/>
            <person name="Pearson M."/>
            <person name="Priest M."/>
            <person name="Roberts A."/>
            <person name="Saif S."/>
            <person name="Shea T."/>
            <person name="Sisk P."/>
            <person name="Sykes S."/>
            <person name="Wortman J."/>
            <person name="Nusbaum C."/>
            <person name="Birren B."/>
        </authorList>
    </citation>
    <scope>NUCLEOTIDE SEQUENCE [LARGE SCALE GENOMIC DNA]</scope>
    <source>
        <strain evidence="2 3">CIP 56.2</strain>
    </source>
</reference>
<feature type="coiled-coil region" evidence="1">
    <location>
        <begin position="54"/>
        <end position="102"/>
    </location>
</feature>
<dbReference type="Gene3D" id="1.20.5.1700">
    <property type="match status" value="1"/>
</dbReference>
<evidence type="ECO:0000256" key="1">
    <source>
        <dbReference type="SAM" id="Coils"/>
    </source>
</evidence>
<dbReference type="Proteomes" id="UP000013209">
    <property type="component" value="Unassembled WGS sequence"/>
</dbReference>
<protein>
    <submittedName>
        <fullName evidence="2">Uncharacterized protein</fullName>
    </submittedName>
</protein>
<gene>
    <name evidence="2" type="ORF">F966_02199</name>
</gene>
<dbReference type="EMBL" id="APPH01000009">
    <property type="protein sequence ID" value="ENV09541.1"/>
    <property type="molecule type" value="Genomic_DNA"/>
</dbReference>
<dbReference type="eggNOG" id="ENOG5031RNJ">
    <property type="taxonomic scope" value="Bacteria"/>
</dbReference>
<dbReference type="PATRIC" id="fig|1144672.3.peg.2099"/>
<evidence type="ECO:0000313" key="2">
    <source>
        <dbReference type="EMBL" id="ENV09541.1"/>
    </source>
</evidence>
<proteinExistence type="predicted"/>
<accession>N8WCB1</accession>
<organism evidence="2 3">
    <name type="scientific">Acinetobacter higginsii</name>
    <dbReference type="NCBI Taxonomy" id="70347"/>
    <lineage>
        <taxon>Bacteria</taxon>
        <taxon>Pseudomonadati</taxon>
        <taxon>Pseudomonadota</taxon>
        <taxon>Gammaproteobacteria</taxon>
        <taxon>Moraxellales</taxon>
        <taxon>Moraxellaceae</taxon>
        <taxon>Acinetobacter</taxon>
    </lineage>
</organism>